<evidence type="ECO:0008006" key="3">
    <source>
        <dbReference type="Google" id="ProtNLM"/>
    </source>
</evidence>
<keyword evidence="2" id="KW-1185">Reference proteome</keyword>
<proteinExistence type="predicted"/>
<dbReference type="EMBL" id="JALNTZ010000004">
    <property type="protein sequence ID" value="KAJ3653201.1"/>
    <property type="molecule type" value="Genomic_DNA"/>
</dbReference>
<comment type="caution">
    <text evidence="1">The sequence shown here is derived from an EMBL/GenBank/DDBJ whole genome shotgun (WGS) entry which is preliminary data.</text>
</comment>
<gene>
    <name evidence="1" type="ORF">Zmor_012465</name>
</gene>
<reference evidence="1" key="1">
    <citation type="journal article" date="2023" name="G3 (Bethesda)">
        <title>Whole genome assemblies of Zophobas morio and Tenebrio molitor.</title>
        <authorList>
            <person name="Kaur S."/>
            <person name="Stinson S.A."/>
            <person name="diCenzo G.C."/>
        </authorList>
    </citation>
    <scope>NUCLEOTIDE SEQUENCE</scope>
    <source>
        <strain evidence="1">QUZm001</strain>
    </source>
</reference>
<evidence type="ECO:0000313" key="1">
    <source>
        <dbReference type="EMBL" id="KAJ3653201.1"/>
    </source>
</evidence>
<dbReference type="AlphaFoldDB" id="A0AA38IFJ1"/>
<sequence>MRKGPIRDRLCEEKPSKSLENLLEIALARETTIKADKEINLVRKERWNPEFSGSANNTSGVLEGRRNGNNPRRWSCKACGAAHTGNQRCKYATYKCNSCHKVGHLAKVCRSRATQNAIEAEEDFE</sequence>
<organism evidence="1 2">
    <name type="scientific">Zophobas morio</name>
    <dbReference type="NCBI Taxonomy" id="2755281"/>
    <lineage>
        <taxon>Eukaryota</taxon>
        <taxon>Metazoa</taxon>
        <taxon>Ecdysozoa</taxon>
        <taxon>Arthropoda</taxon>
        <taxon>Hexapoda</taxon>
        <taxon>Insecta</taxon>
        <taxon>Pterygota</taxon>
        <taxon>Neoptera</taxon>
        <taxon>Endopterygota</taxon>
        <taxon>Coleoptera</taxon>
        <taxon>Polyphaga</taxon>
        <taxon>Cucujiformia</taxon>
        <taxon>Tenebrionidae</taxon>
        <taxon>Zophobas</taxon>
    </lineage>
</organism>
<evidence type="ECO:0000313" key="2">
    <source>
        <dbReference type="Proteomes" id="UP001168821"/>
    </source>
</evidence>
<accession>A0AA38IFJ1</accession>
<name>A0AA38IFJ1_9CUCU</name>
<protein>
    <recommendedName>
        <fullName evidence="3">CCHC-type domain-containing protein</fullName>
    </recommendedName>
</protein>
<dbReference type="Proteomes" id="UP001168821">
    <property type="component" value="Unassembled WGS sequence"/>
</dbReference>